<sequence length="517" mass="58021">MNDFEGKNLPETRAVIDIGSTSIRMVIAEIKPDGIRQIETLSKDTNLGRDTFKKGLISIETAEICVSVLRGFKRVLAEYGIDSPERIKAVATSAVREAKNSETFVDRVYMAVGIKVDVIDGADVNRLTFFGLQKAFSSEPVLADNKVLVVEVGGGSLELIGMDRGRVSFSQTYRLGSFRLRERVENVAAGPNETLEIYEAEISKTVRQIHEYLGRTANQKLLALGGDARFAASMLNKKWDGESISSINLSSLNRLVESVINQNEESLVQKYNMSFADAETLAPALKILACLAGELHIRSILVGTSTLRDGLLYELANGGAWTRSFMEQVEYSVRTVGEKYGYTREHADFVKDISLRLFREMKFEHKLSRHYEGILVVAALLHDIGKYISNRSHHKHSQYLIENSDIFGLSDRDTSIAALVARYHRRSLPKASHEKYVSLDKDTRLTVKKLGSILRVADSLDYSRQFKAEDISIERTNSELLFKISTNRDIAAEKVVVSEKSEWFERVYGHKVKFTAC</sequence>
<dbReference type="CDD" id="cd00077">
    <property type="entry name" value="HDc"/>
    <property type="match status" value="1"/>
</dbReference>
<dbReference type="InterPro" id="IPR003607">
    <property type="entry name" value="HD/PDEase_dom"/>
</dbReference>
<evidence type="ECO:0000256" key="1">
    <source>
        <dbReference type="ARBA" id="ARBA00022801"/>
    </source>
</evidence>
<dbReference type="RefSeq" id="WP_077541541.1">
    <property type="nucleotide sequence ID" value="NZ_CP019633.1"/>
</dbReference>
<dbReference type="Gene3D" id="3.30.420.40">
    <property type="match status" value="1"/>
</dbReference>
<dbReference type="OrthoDB" id="9807195at2"/>
<dbReference type="Proteomes" id="UP000188273">
    <property type="component" value="Chromosome"/>
</dbReference>
<dbReference type="STRING" id="1940790.L21SP3_02215"/>
<keyword evidence="4" id="KW-1185">Reference proteome</keyword>
<protein>
    <submittedName>
        <fullName evidence="3">Exopolyphosphatase</fullName>
        <ecNumber evidence="3">3.6.1.11</ecNumber>
    </submittedName>
</protein>
<dbReference type="Gene3D" id="1.10.3210.10">
    <property type="entry name" value="Hypothetical protein af1432"/>
    <property type="match status" value="1"/>
</dbReference>
<dbReference type="CDD" id="cd24006">
    <property type="entry name" value="ASKHA_NBD_PPX_GppA"/>
    <property type="match status" value="1"/>
</dbReference>
<name>A0A1Q2HSY6_9BACT</name>
<evidence type="ECO:0000259" key="2">
    <source>
        <dbReference type="SMART" id="SM00471"/>
    </source>
</evidence>
<organism evidence="3 4">
    <name type="scientific">Sedimentisphaera cyanobacteriorum</name>
    <dbReference type="NCBI Taxonomy" id="1940790"/>
    <lineage>
        <taxon>Bacteria</taxon>
        <taxon>Pseudomonadati</taxon>
        <taxon>Planctomycetota</taxon>
        <taxon>Phycisphaerae</taxon>
        <taxon>Sedimentisphaerales</taxon>
        <taxon>Sedimentisphaeraceae</taxon>
        <taxon>Sedimentisphaera</taxon>
    </lineage>
</organism>
<evidence type="ECO:0000313" key="3">
    <source>
        <dbReference type="EMBL" id="AQQ10383.1"/>
    </source>
</evidence>
<dbReference type="SMART" id="SM00471">
    <property type="entry name" value="HDc"/>
    <property type="match status" value="1"/>
</dbReference>
<dbReference type="InterPro" id="IPR050273">
    <property type="entry name" value="GppA/Ppx_hydrolase"/>
</dbReference>
<dbReference type="Gene3D" id="3.30.420.150">
    <property type="entry name" value="Exopolyphosphatase. Domain 2"/>
    <property type="match status" value="1"/>
</dbReference>
<dbReference type="EC" id="3.6.1.11" evidence="3"/>
<dbReference type="InterPro" id="IPR030673">
    <property type="entry name" value="PyroPPase_GppA_Ppx"/>
</dbReference>
<dbReference type="AlphaFoldDB" id="A0A1Q2HSY6"/>
<dbReference type="GO" id="GO:0004309">
    <property type="term" value="F:exopolyphosphatase activity"/>
    <property type="evidence" value="ECO:0007669"/>
    <property type="project" value="UniProtKB-EC"/>
</dbReference>
<dbReference type="SUPFAM" id="SSF53067">
    <property type="entry name" value="Actin-like ATPase domain"/>
    <property type="match status" value="2"/>
</dbReference>
<dbReference type="PANTHER" id="PTHR30005">
    <property type="entry name" value="EXOPOLYPHOSPHATASE"/>
    <property type="match status" value="1"/>
</dbReference>
<dbReference type="KEGG" id="pbu:L21SP3_02215"/>
<dbReference type="EMBL" id="CP019633">
    <property type="protein sequence ID" value="AQQ10383.1"/>
    <property type="molecule type" value="Genomic_DNA"/>
</dbReference>
<keyword evidence="1 3" id="KW-0378">Hydrolase</keyword>
<dbReference type="InterPro" id="IPR048950">
    <property type="entry name" value="Ppx_GppA_C"/>
</dbReference>
<dbReference type="Pfam" id="PF21447">
    <property type="entry name" value="Ppx-GppA_III"/>
    <property type="match status" value="1"/>
</dbReference>
<dbReference type="InterPro" id="IPR003695">
    <property type="entry name" value="Ppx_GppA_N"/>
</dbReference>
<dbReference type="PANTHER" id="PTHR30005:SF0">
    <property type="entry name" value="RETROGRADE REGULATION PROTEIN 2"/>
    <property type="match status" value="1"/>
</dbReference>
<accession>A0A1Q2HSY6</accession>
<evidence type="ECO:0000313" key="4">
    <source>
        <dbReference type="Proteomes" id="UP000188273"/>
    </source>
</evidence>
<reference evidence="4" key="1">
    <citation type="submission" date="2017-02" db="EMBL/GenBank/DDBJ databases">
        <title>Comparative genomics and description of representatives of a novel lineage of planctomycetes thriving in anoxic sediments.</title>
        <authorList>
            <person name="Spring S."/>
            <person name="Bunk B."/>
            <person name="Sproer C."/>
            <person name="Klenk H.-P."/>
        </authorList>
    </citation>
    <scope>NUCLEOTIDE SEQUENCE [LARGE SCALE GENOMIC DNA]</scope>
    <source>
        <strain evidence="4">L21-RPul-D3</strain>
    </source>
</reference>
<dbReference type="Pfam" id="PF02541">
    <property type="entry name" value="Ppx-GppA"/>
    <property type="match status" value="1"/>
</dbReference>
<gene>
    <name evidence="3" type="primary">ppx</name>
    <name evidence="3" type="ORF">L21SP3_02215</name>
</gene>
<feature type="domain" description="HD/PDEase" evidence="2">
    <location>
        <begin position="339"/>
        <end position="472"/>
    </location>
</feature>
<dbReference type="SUPFAM" id="SSF109604">
    <property type="entry name" value="HD-domain/PDEase-like"/>
    <property type="match status" value="1"/>
</dbReference>
<proteinExistence type="predicted"/>
<dbReference type="PIRSF" id="PIRSF001267">
    <property type="entry name" value="Pyrophosphatase_GppA_Ppx"/>
    <property type="match status" value="1"/>
</dbReference>
<dbReference type="InterPro" id="IPR043129">
    <property type="entry name" value="ATPase_NBD"/>
</dbReference>